<dbReference type="EMBL" id="JNBS01001729">
    <property type="protein sequence ID" value="OQS00249.1"/>
    <property type="molecule type" value="Genomic_DNA"/>
</dbReference>
<evidence type="ECO:0000256" key="1">
    <source>
        <dbReference type="SAM" id="Phobius"/>
    </source>
</evidence>
<keyword evidence="4" id="KW-1185">Reference proteome</keyword>
<dbReference type="Proteomes" id="UP000243217">
    <property type="component" value="Unassembled WGS sequence"/>
</dbReference>
<keyword evidence="1" id="KW-1133">Transmembrane helix</keyword>
<reference evidence="3 4" key="1">
    <citation type="journal article" date="2014" name="Genome Biol. Evol.">
        <title>The secreted proteins of Achlya hypogyna and Thraustotheca clavata identify the ancestral oomycete secretome and reveal gene acquisitions by horizontal gene transfer.</title>
        <authorList>
            <person name="Misner I."/>
            <person name="Blouin N."/>
            <person name="Leonard G."/>
            <person name="Richards T.A."/>
            <person name="Lane C.E."/>
        </authorList>
    </citation>
    <scope>NUCLEOTIDE SEQUENCE [LARGE SCALE GENOMIC DNA]</scope>
    <source>
        <strain evidence="3 4">ATCC 34112</strain>
    </source>
</reference>
<organism evidence="3 4">
    <name type="scientific">Thraustotheca clavata</name>
    <dbReference type="NCBI Taxonomy" id="74557"/>
    <lineage>
        <taxon>Eukaryota</taxon>
        <taxon>Sar</taxon>
        <taxon>Stramenopiles</taxon>
        <taxon>Oomycota</taxon>
        <taxon>Saprolegniomycetes</taxon>
        <taxon>Saprolegniales</taxon>
        <taxon>Achlyaceae</taxon>
        <taxon>Thraustotheca</taxon>
    </lineage>
</organism>
<keyword evidence="1" id="KW-0812">Transmembrane</keyword>
<keyword evidence="2" id="KW-0732">Signal</keyword>
<feature type="signal peptide" evidence="2">
    <location>
        <begin position="1"/>
        <end position="22"/>
    </location>
</feature>
<accession>A0A1V9ZQJ6</accession>
<gene>
    <name evidence="3" type="ORF">THRCLA_06089</name>
</gene>
<evidence type="ECO:0000313" key="4">
    <source>
        <dbReference type="Proteomes" id="UP000243217"/>
    </source>
</evidence>
<dbReference type="AlphaFoldDB" id="A0A1V9ZQJ6"/>
<sequence>MQWIYLVVLLPLLDWIPSRCVSKKVLKELPTTTAKEEVEAIGRVNLSRIYKVREQYESLVAYHLIPLVICLWFLQMCSIYEVALNDYAFGVILAGMLVLVAQCVRYAVTLQGLQYEQGQWEAWQEHILSPNGRVVVIRDRLNALSKRRQFLALWDDLLVVGTCISMLTFDTMLDR</sequence>
<keyword evidence="1" id="KW-0472">Membrane</keyword>
<feature type="transmembrane region" description="Helical" evidence="1">
    <location>
        <begin position="56"/>
        <end position="75"/>
    </location>
</feature>
<feature type="transmembrane region" description="Helical" evidence="1">
    <location>
        <begin position="87"/>
        <end position="108"/>
    </location>
</feature>
<name>A0A1V9ZQJ6_9STRA</name>
<comment type="caution">
    <text evidence="3">The sequence shown here is derived from an EMBL/GenBank/DDBJ whole genome shotgun (WGS) entry which is preliminary data.</text>
</comment>
<feature type="transmembrane region" description="Helical" evidence="1">
    <location>
        <begin position="150"/>
        <end position="169"/>
    </location>
</feature>
<evidence type="ECO:0000313" key="3">
    <source>
        <dbReference type="EMBL" id="OQS00249.1"/>
    </source>
</evidence>
<feature type="chain" id="PRO_5010696985" evidence="2">
    <location>
        <begin position="23"/>
        <end position="175"/>
    </location>
</feature>
<evidence type="ECO:0000256" key="2">
    <source>
        <dbReference type="SAM" id="SignalP"/>
    </source>
</evidence>
<dbReference type="OrthoDB" id="76626at2759"/>
<proteinExistence type="predicted"/>
<protein>
    <submittedName>
        <fullName evidence="3">Uncharacterized protein</fullName>
    </submittedName>
</protein>